<keyword evidence="2" id="KW-0472">Membrane</keyword>
<dbReference type="EMBL" id="HBIM01004551">
    <property type="protein sequence ID" value="CAE0405946.1"/>
    <property type="molecule type" value="Transcribed_RNA"/>
</dbReference>
<evidence type="ECO:0000313" key="3">
    <source>
        <dbReference type="EMBL" id="CAE0405946.1"/>
    </source>
</evidence>
<proteinExistence type="predicted"/>
<dbReference type="AlphaFoldDB" id="A0A7S3L0M3"/>
<name>A0A7S3L0M3_9STRA</name>
<sequence>MLMRKRRLPGPSFGSSSSSTGTLADEGPNTKGATLRLTTKGNKHYYYNYYLQWLVWIAVVSTLIRAAFYIVLLQQRDDFSSFFLSSSSSSSNNQTATATTTKPSRSENDATTTAPFTMSAEEFRSLLYYNLSCPFEWSKYSCIHQGQSERAAASRELLVQHRQTIIDLFGMQSHLPVQRKPLLPRNSRLVLTGDSLMRQVFVSLACLLHSFGNTTSNTNATTSMIQDARVDWMYSWPCHNTINCVAGGPHSGFSVGSLWLTNGAEIHFLPHGGASRSKQEEDMYERFERELLDNNDVDTTINNITNNYNATTEPGHITLGKVRKSALPSRHGVELSHRDILVASVGIHYSLRESEVTAQRLARIGQALQQQQQQQQQRSHSTTALGQPQLWYMTTPTQHFDTADGQYERNHSNTSQTCTNTTRTNPRLEMEQRVLRSGGGGVLLMEYNDLDFGYAHIGHGDCSHYCMPGPPDLVALRLLQRTASLTF</sequence>
<reference evidence="3" key="1">
    <citation type="submission" date="2021-01" db="EMBL/GenBank/DDBJ databases">
        <authorList>
            <person name="Corre E."/>
            <person name="Pelletier E."/>
            <person name="Niang G."/>
            <person name="Scheremetjew M."/>
            <person name="Finn R."/>
            <person name="Kale V."/>
            <person name="Holt S."/>
            <person name="Cochrane G."/>
            <person name="Meng A."/>
            <person name="Brown T."/>
            <person name="Cohen L."/>
        </authorList>
    </citation>
    <scope>NUCLEOTIDE SEQUENCE</scope>
    <source>
        <strain evidence="3">CCMP127</strain>
    </source>
</reference>
<organism evidence="3">
    <name type="scientific">Amphora coffeiformis</name>
    <dbReference type="NCBI Taxonomy" id="265554"/>
    <lineage>
        <taxon>Eukaryota</taxon>
        <taxon>Sar</taxon>
        <taxon>Stramenopiles</taxon>
        <taxon>Ochrophyta</taxon>
        <taxon>Bacillariophyta</taxon>
        <taxon>Bacillariophyceae</taxon>
        <taxon>Bacillariophycidae</taxon>
        <taxon>Thalassiophysales</taxon>
        <taxon>Catenulaceae</taxon>
        <taxon>Amphora</taxon>
    </lineage>
</organism>
<keyword evidence="2" id="KW-0812">Transmembrane</keyword>
<gene>
    <name evidence="3" type="ORF">ACOF00016_LOCUS3897</name>
</gene>
<accession>A0A7S3L0M3</accession>
<feature type="compositionally biased region" description="Low complexity" evidence="1">
    <location>
        <begin position="9"/>
        <end position="22"/>
    </location>
</feature>
<feature type="region of interest" description="Disordered" evidence="1">
    <location>
        <begin position="1"/>
        <end position="32"/>
    </location>
</feature>
<feature type="transmembrane region" description="Helical" evidence="2">
    <location>
        <begin position="53"/>
        <end position="73"/>
    </location>
</feature>
<feature type="compositionally biased region" description="Polar residues" evidence="1">
    <location>
        <begin position="92"/>
        <end position="112"/>
    </location>
</feature>
<feature type="region of interest" description="Disordered" evidence="1">
    <location>
        <begin position="85"/>
        <end position="112"/>
    </location>
</feature>
<protein>
    <submittedName>
        <fullName evidence="3">Uncharacterized protein</fullName>
    </submittedName>
</protein>
<keyword evidence="2" id="KW-1133">Transmembrane helix</keyword>
<evidence type="ECO:0000256" key="2">
    <source>
        <dbReference type="SAM" id="Phobius"/>
    </source>
</evidence>
<evidence type="ECO:0000256" key="1">
    <source>
        <dbReference type="SAM" id="MobiDB-lite"/>
    </source>
</evidence>